<comment type="caution">
    <text evidence="5">The sequence shown here is derived from an EMBL/GenBank/DDBJ whole genome shotgun (WGS) entry which is preliminary data.</text>
</comment>
<accession>A0A8H6KAA4</accession>
<dbReference type="PROSITE" id="PS50102">
    <property type="entry name" value="RRM"/>
    <property type="match status" value="1"/>
</dbReference>
<dbReference type="SMART" id="SM00360">
    <property type="entry name" value="RRM"/>
    <property type="match status" value="1"/>
</dbReference>
<dbReference type="GO" id="GO:0005634">
    <property type="term" value="C:nucleus"/>
    <property type="evidence" value="ECO:0007669"/>
    <property type="project" value="TreeGrafter"/>
</dbReference>
<gene>
    <name evidence="5" type="ORF">CMUS01_09179</name>
</gene>
<dbReference type="EMBL" id="WIGM01000381">
    <property type="protein sequence ID" value="KAF6827021.1"/>
    <property type="molecule type" value="Genomic_DNA"/>
</dbReference>
<dbReference type="GO" id="GO:1990904">
    <property type="term" value="C:ribonucleoprotein complex"/>
    <property type="evidence" value="ECO:0007669"/>
    <property type="project" value="TreeGrafter"/>
</dbReference>
<dbReference type="Gene3D" id="3.30.70.330">
    <property type="match status" value="1"/>
</dbReference>
<dbReference type="InterPro" id="IPR035979">
    <property type="entry name" value="RBD_domain_sf"/>
</dbReference>
<sequence>MQSAMVPPGPETGVYYIPICNLPFDTKWRPLKEWLCNDCEVDYVQVFTISTSGWIRVLGPYNFYAACDRMKEGVFNGRRIMYDDRNLTSPVLIKDVLDSNASPVSSVSRLATRPPPPAFAPTHHLQSSAYSYSSSSELSYDQVRAGRCSDRGLRHFSLIFHHAQWSLDAAASGQGYQVAPQVLPPETTWYPESAPTYESYANAAETDVAVENRRVIIRRIGHGVSDEQVKTLVKQALERVTPAKEELQRIDVPRGSGNQTKGCAFAVFRTPGVARSVAETLDGKTWNSRRLEARLTNEGSADERPSHVSQGSSSRHRKGGDSSRKKRSTDRPKEPAPSASGESSSSYQSRSQETQAPVIADGTSRGCRSGSKEKRRK</sequence>
<dbReference type="InterPro" id="IPR000504">
    <property type="entry name" value="RRM_dom"/>
</dbReference>
<dbReference type="PANTHER" id="PTHR23003:SF61">
    <property type="entry name" value="GRP1P"/>
    <property type="match status" value="1"/>
</dbReference>
<reference evidence="5" key="1">
    <citation type="journal article" date="2020" name="Phytopathology">
        <title>Genome Sequence Resources of Colletotrichum truncatum, C. plurivorum, C. musicola, and C. sojae: Four Species Pathogenic to Soybean (Glycine max).</title>
        <authorList>
            <person name="Rogerio F."/>
            <person name="Boufleur T.R."/>
            <person name="Ciampi-Guillardi M."/>
            <person name="Sukno S.A."/>
            <person name="Thon M.R."/>
            <person name="Massola Junior N.S."/>
            <person name="Baroncelli R."/>
        </authorList>
    </citation>
    <scope>NUCLEOTIDE SEQUENCE</scope>
    <source>
        <strain evidence="5">LFN0074</strain>
    </source>
</reference>
<dbReference type="GO" id="GO:0003729">
    <property type="term" value="F:mRNA binding"/>
    <property type="evidence" value="ECO:0007669"/>
    <property type="project" value="TreeGrafter"/>
</dbReference>
<dbReference type="Proteomes" id="UP000639643">
    <property type="component" value="Unassembled WGS sequence"/>
</dbReference>
<dbReference type="GO" id="GO:0005737">
    <property type="term" value="C:cytoplasm"/>
    <property type="evidence" value="ECO:0007669"/>
    <property type="project" value="TreeGrafter"/>
</dbReference>
<dbReference type="InterPro" id="IPR012677">
    <property type="entry name" value="Nucleotide-bd_a/b_plait_sf"/>
</dbReference>
<keyword evidence="6" id="KW-1185">Reference proteome</keyword>
<feature type="region of interest" description="Disordered" evidence="3">
    <location>
        <begin position="295"/>
        <end position="377"/>
    </location>
</feature>
<dbReference type="AlphaFoldDB" id="A0A8H6KAA4"/>
<feature type="domain" description="RRM" evidence="4">
    <location>
        <begin position="213"/>
        <end position="298"/>
    </location>
</feature>
<evidence type="ECO:0000256" key="2">
    <source>
        <dbReference type="PROSITE-ProRule" id="PRU00176"/>
    </source>
</evidence>
<dbReference type="SUPFAM" id="SSF54928">
    <property type="entry name" value="RNA-binding domain, RBD"/>
    <property type="match status" value="1"/>
</dbReference>
<dbReference type="OrthoDB" id="610462at2759"/>
<evidence type="ECO:0000313" key="5">
    <source>
        <dbReference type="EMBL" id="KAF6827021.1"/>
    </source>
</evidence>
<protein>
    <recommendedName>
        <fullName evidence="4">RRM domain-containing protein</fullName>
    </recommendedName>
</protein>
<proteinExistence type="predicted"/>
<dbReference type="PANTHER" id="PTHR23003">
    <property type="entry name" value="RNA RECOGNITION MOTIF RRM DOMAIN CONTAINING PROTEIN"/>
    <property type="match status" value="1"/>
</dbReference>
<dbReference type="CDD" id="cd00590">
    <property type="entry name" value="RRM_SF"/>
    <property type="match status" value="1"/>
</dbReference>
<feature type="compositionally biased region" description="Basic and acidic residues" evidence="3">
    <location>
        <begin position="295"/>
        <end position="306"/>
    </location>
</feature>
<evidence type="ECO:0000259" key="4">
    <source>
        <dbReference type="PROSITE" id="PS50102"/>
    </source>
</evidence>
<evidence type="ECO:0000256" key="1">
    <source>
        <dbReference type="ARBA" id="ARBA00022884"/>
    </source>
</evidence>
<evidence type="ECO:0000313" key="6">
    <source>
        <dbReference type="Proteomes" id="UP000639643"/>
    </source>
</evidence>
<dbReference type="InterPro" id="IPR050374">
    <property type="entry name" value="RRT5_SRSF_SR"/>
</dbReference>
<feature type="compositionally biased region" description="Basic and acidic residues" evidence="3">
    <location>
        <begin position="319"/>
        <end position="334"/>
    </location>
</feature>
<evidence type="ECO:0000256" key="3">
    <source>
        <dbReference type="SAM" id="MobiDB-lite"/>
    </source>
</evidence>
<organism evidence="5 6">
    <name type="scientific">Colletotrichum musicola</name>
    <dbReference type="NCBI Taxonomy" id="2175873"/>
    <lineage>
        <taxon>Eukaryota</taxon>
        <taxon>Fungi</taxon>
        <taxon>Dikarya</taxon>
        <taxon>Ascomycota</taxon>
        <taxon>Pezizomycotina</taxon>
        <taxon>Sordariomycetes</taxon>
        <taxon>Hypocreomycetidae</taxon>
        <taxon>Glomerellales</taxon>
        <taxon>Glomerellaceae</taxon>
        <taxon>Colletotrichum</taxon>
        <taxon>Colletotrichum orchidearum species complex</taxon>
    </lineage>
</organism>
<name>A0A8H6KAA4_9PEZI</name>
<keyword evidence="1 2" id="KW-0694">RNA-binding</keyword>
<feature type="compositionally biased region" description="Low complexity" evidence="3">
    <location>
        <begin position="338"/>
        <end position="351"/>
    </location>
</feature>